<evidence type="ECO:0000313" key="2">
    <source>
        <dbReference type="Proteomes" id="UP001232973"/>
    </source>
</evidence>
<dbReference type="EMBL" id="JAUSTP010000015">
    <property type="protein sequence ID" value="MDQ0190187.1"/>
    <property type="molecule type" value="Genomic_DNA"/>
</dbReference>
<dbReference type="Pfam" id="PF10764">
    <property type="entry name" value="Gin"/>
    <property type="match status" value="1"/>
</dbReference>
<evidence type="ECO:0008006" key="3">
    <source>
        <dbReference type="Google" id="ProtNLM"/>
    </source>
</evidence>
<accession>A0ABT9XJ08</accession>
<dbReference type="Proteomes" id="UP001232973">
    <property type="component" value="Unassembled WGS sequence"/>
</dbReference>
<evidence type="ECO:0000313" key="1">
    <source>
        <dbReference type="EMBL" id="MDQ0190187.1"/>
    </source>
</evidence>
<comment type="caution">
    <text evidence="1">The sequence shown here is derived from an EMBL/GenBank/DDBJ whole genome shotgun (WGS) entry which is preliminary data.</text>
</comment>
<protein>
    <recommendedName>
        <fullName evidence="3">Inhibitor of sigma-G Gin</fullName>
    </recommendedName>
</protein>
<gene>
    <name evidence="1" type="ORF">J2S03_002050</name>
</gene>
<reference evidence="1 2" key="1">
    <citation type="submission" date="2023-07" db="EMBL/GenBank/DDBJ databases">
        <title>Genomic Encyclopedia of Type Strains, Phase IV (KMG-IV): sequencing the most valuable type-strain genomes for metagenomic binning, comparative biology and taxonomic classification.</title>
        <authorList>
            <person name="Goeker M."/>
        </authorList>
    </citation>
    <scope>NUCLEOTIDE SEQUENCE [LARGE SCALE GENOMIC DNA]</scope>
    <source>
        <strain evidence="1 2">DSM 4006</strain>
    </source>
</reference>
<proteinExistence type="predicted"/>
<organism evidence="1 2">
    <name type="scientific">Alicyclobacillus cycloheptanicus</name>
    <dbReference type="NCBI Taxonomy" id="1457"/>
    <lineage>
        <taxon>Bacteria</taxon>
        <taxon>Bacillati</taxon>
        <taxon>Bacillota</taxon>
        <taxon>Bacilli</taxon>
        <taxon>Bacillales</taxon>
        <taxon>Alicyclobacillaceae</taxon>
        <taxon>Alicyclobacillus</taxon>
    </lineage>
</organism>
<name>A0ABT9XJ08_9BACL</name>
<keyword evidence="2" id="KW-1185">Reference proteome</keyword>
<dbReference type="RefSeq" id="WP_274457359.1">
    <property type="nucleotide sequence ID" value="NZ_CP067097.1"/>
</dbReference>
<sequence>MNHQAHVGGESVSLNSACIVCKQEKAAGIRICGVFLCADCERAIVSTDVEDARYPYYIECMKQIWLAAIS</sequence>
<dbReference type="InterPro" id="IPR019700">
    <property type="entry name" value="Sigma-G_inhibitor_Gin"/>
</dbReference>